<comment type="caution">
    <text evidence="7">The sequence shown here is derived from an EMBL/GenBank/DDBJ whole genome shotgun (WGS) entry which is preliminary data.</text>
</comment>
<dbReference type="AlphaFoldDB" id="A0A6N2B153"/>
<keyword evidence="2" id="KW-0238">DNA-binding</keyword>
<dbReference type="GO" id="GO:0003677">
    <property type="term" value="F:DNA binding"/>
    <property type="evidence" value="ECO:0007669"/>
    <property type="project" value="UniProtKB-KW"/>
</dbReference>
<dbReference type="Pfam" id="PF02365">
    <property type="entry name" value="NAM"/>
    <property type="match status" value="1"/>
</dbReference>
<feature type="domain" description="NAC" evidence="6">
    <location>
        <begin position="1"/>
        <end position="142"/>
    </location>
</feature>
<feature type="compositionally biased region" description="Basic and acidic residues" evidence="5">
    <location>
        <begin position="198"/>
        <end position="214"/>
    </location>
</feature>
<evidence type="ECO:0000259" key="6">
    <source>
        <dbReference type="PROSITE" id="PS51005"/>
    </source>
</evidence>
<evidence type="ECO:0000313" key="7">
    <source>
        <dbReference type="EMBL" id="TMW88607.1"/>
    </source>
</evidence>
<gene>
    <name evidence="7" type="ORF">EJD97_018329</name>
</gene>
<dbReference type="InterPro" id="IPR036093">
    <property type="entry name" value="NAC_dom_sf"/>
</dbReference>
<protein>
    <recommendedName>
        <fullName evidence="6">NAC domain-containing protein</fullName>
    </recommendedName>
</protein>
<keyword evidence="1" id="KW-0805">Transcription regulation</keyword>
<evidence type="ECO:0000256" key="2">
    <source>
        <dbReference type="ARBA" id="ARBA00023125"/>
    </source>
</evidence>
<organism evidence="7">
    <name type="scientific">Solanum chilense</name>
    <name type="common">Tomato</name>
    <name type="synonym">Lycopersicon chilense</name>
    <dbReference type="NCBI Taxonomy" id="4083"/>
    <lineage>
        <taxon>Eukaryota</taxon>
        <taxon>Viridiplantae</taxon>
        <taxon>Streptophyta</taxon>
        <taxon>Embryophyta</taxon>
        <taxon>Tracheophyta</taxon>
        <taxon>Spermatophyta</taxon>
        <taxon>Magnoliopsida</taxon>
        <taxon>eudicotyledons</taxon>
        <taxon>Gunneridae</taxon>
        <taxon>Pentapetalae</taxon>
        <taxon>asterids</taxon>
        <taxon>lamiids</taxon>
        <taxon>Solanales</taxon>
        <taxon>Solanaceae</taxon>
        <taxon>Solanoideae</taxon>
        <taxon>Solaneae</taxon>
        <taxon>Solanum</taxon>
        <taxon>Solanum subgen. Lycopersicon</taxon>
    </lineage>
</organism>
<evidence type="ECO:0000256" key="4">
    <source>
        <dbReference type="ARBA" id="ARBA00023242"/>
    </source>
</evidence>
<evidence type="ECO:0000256" key="1">
    <source>
        <dbReference type="ARBA" id="ARBA00023015"/>
    </source>
</evidence>
<reference evidence="7" key="1">
    <citation type="submission" date="2019-05" db="EMBL/GenBank/DDBJ databases">
        <title>The de novo reference genome and transcriptome assemblies of the wild tomato species Solanum chilense.</title>
        <authorList>
            <person name="Stam R."/>
            <person name="Nosenko T."/>
            <person name="Hoerger A.C."/>
            <person name="Stephan W."/>
            <person name="Seidel M.A."/>
            <person name="Kuhn J.M.M."/>
            <person name="Haberer G."/>
            <person name="Tellier A."/>
        </authorList>
    </citation>
    <scope>NUCLEOTIDE SEQUENCE</scope>
    <source>
        <tissue evidence="7">Mature leaves</tissue>
    </source>
</reference>
<dbReference type="SUPFAM" id="SSF101941">
    <property type="entry name" value="NAC domain"/>
    <property type="match status" value="1"/>
</dbReference>
<dbReference type="PROSITE" id="PS51005">
    <property type="entry name" value="NAC"/>
    <property type="match status" value="1"/>
</dbReference>
<dbReference type="GO" id="GO:0006355">
    <property type="term" value="P:regulation of DNA-templated transcription"/>
    <property type="evidence" value="ECO:0007669"/>
    <property type="project" value="InterPro"/>
</dbReference>
<evidence type="ECO:0000256" key="3">
    <source>
        <dbReference type="ARBA" id="ARBA00023163"/>
    </source>
</evidence>
<dbReference type="InterPro" id="IPR003441">
    <property type="entry name" value="NAC-dom"/>
</dbReference>
<sequence>MAANFTNKQLMEFLIKSFAFVPYEDQGFGLVDLYGKEKVSQILGTNNTDHYVFTLLQKKKEDGKYFSRAIAGGVWKEYGTAESLEDSEGSQIAIMKKYRLVEDNYVWTMKEYSLTESKRNELKQKYEFTAHDEFVMCHIRMKANFSVSSSSQCQENEDSALVPSDDMKESQLPAAIEEECSVSVSQKKNALVHQETPSAKEEEHSVSEVHQETP</sequence>
<keyword evidence="3" id="KW-0804">Transcription</keyword>
<dbReference type="EMBL" id="RXGB01004979">
    <property type="protein sequence ID" value="TMW88607.1"/>
    <property type="molecule type" value="Genomic_DNA"/>
</dbReference>
<name>A0A6N2B153_SOLCI</name>
<accession>A0A6N2B153</accession>
<feature type="region of interest" description="Disordered" evidence="5">
    <location>
        <begin position="148"/>
        <end position="173"/>
    </location>
</feature>
<feature type="non-terminal residue" evidence="7">
    <location>
        <position position="214"/>
    </location>
</feature>
<proteinExistence type="predicted"/>
<dbReference type="Gene3D" id="2.170.150.80">
    <property type="entry name" value="NAC domain"/>
    <property type="match status" value="1"/>
</dbReference>
<evidence type="ECO:0000256" key="5">
    <source>
        <dbReference type="SAM" id="MobiDB-lite"/>
    </source>
</evidence>
<feature type="region of interest" description="Disordered" evidence="5">
    <location>
        <begin position="186"/>
        <end position="214"/>
    </location>
</feature>
<keyword evidence="4" id="KW-0539">Nucleus</keyword>